<reference evidence="5 6" key="1">
    <citation type="journal article" date="2019" name="Emerg. Microbes Infect.">
        <title>Comprehensive subspecies identification of 175 nontuberculous mycobacteria species based on 7547 genomic profiles.</title>
        <authorList>
            <person name="Matsumoto Y."/>
            <person name="Kinjo T."/>
            <person name="Motooka D."/>
            <person name="Nabeya D."/>
            <person name="Jung N."/>
            <person name="Uechi K."/>
            <person name="Horii T."/>
            <person name="Iida T."/>
            <person name="Fujita J."/>
            <person name="Nakamura S."/>
        </authorList>
    </citation>
    <scope>NUCLEOTIDE SEQUENCE [LARGE SCALE GENOMIC DNA]</scope>
    <source>
        <strain evidence="5 6">JCM 12375</strain>
    </source>
</reference>
<organism evidence="5 6">
    <name type="scientific">Mycolicibacterium mageritense</name>
    <name type="common">Mycobacterium mageritense</name>
    <dbReference type="NCBI Taxonomy" id="53462"/>
    <lineage>
        <taxon>Bacteria</taxon>
        <taxon>Bacillati</taxon>
        <taxon>Actinomycetota</taxon>
        <taxon>Actinomycetes</taxon>
        <taxon>Mycobacteriales</taxon>
        <taxon>Mycobacteriaceae</taxon>
        <taxon>Mycolicibacterium</taxon>
    </lineage>
</organism>
<dbReference type="Gene3D" id="1.10.10.10">
    <property type="entry name" value="Winged helix-like DNA-binding domain superfamily/Winged helix DNA-binding domain"/>
    <property type="match status" value="1"/>
</dbReference>
<sequence>MTVTPEEGEFVDRMGLFMELLGASRTMGRLYGWLMICDPPQQSLTALAKSLAVSKASVSTVARQLQEGGLIERLPSATRQHVYRVRPGGFTSVMDAQLSRMKLGIDAAEFGLSLVRDDRAEQRERLEDFRDFCEFSTQAYHDELIRLWTDYRNSRRQS</sequence>
<feature type="domain" description="HTH marR-type" evidence="4">
    <location>
        <begin position="40"/>
        <end position="76"/>
    </location>
</feature>
<dbReference type="InterPro" id="IPR052362">
    <property type="entry name" value="HTH-GbsR_regulator"/>
</dbReference>
<dbReference type="EMBL" id="AP022567">
    <property type="protein sequence ID" value="BBX32889.1"/>
    <property type="molecule type" value="Genomic_DNA"/>
</dbReference>
<accession>A0ABM7HQS0</accession>
<keyword evidence="6" id="KW-1185">Reference proteome</keyword>
<evidence type="ECO:0000256" key="3">
    <source>
        <dbReference type="ARBA" id="ARBA00023163"/>
    </source>
</evidence>
<evidence type="ECO:0000256" key="2">
    <source>
        <dbReference type="ARBA" id="ARBA00023125"/>
    </source>
</evidence>
<dbReference type="Proteomes" id="UP000465622">
    <property type="component" value="Chromosome"/>
</dbReference>
<name>A0ABM7HQS0_MYCME</name>
<dbReference type="PANTHER" id="PTHR38465">
    <property type="entry name" value="HTH-TYPE TRANSCRIPTIONAL REGULATOR MJ1563-RELATED"/>
    <property type="match status" value="1"/>
</dbReference>
<dbReference type="Pfam" id="PF01047">
    <property type="entry name" value="MarR"/>
    <property type="match status" value="1"/>
</dbReference>
<dbReference type="PANTHER" id="PTHR38465:SF2">
    <property type="entry name" value="HTH-TYPE TRANSCRIPTIONAL REGULATOR MMPR5"/>
    <property type="match status" value="1"/>
</dbReference>
<keyword evidence="3" id="KW-0804">Transcription</keyword>
<keyword evidence="2" id="KW-0238">DNA-binding</keyword>
<dbReference type="InterPro" id="IPR000835">
    <property type="entry name" value="HTH_MarR-typ"/>
</dbReference>
<evidence type="ECO:0000313" key="5">
    <source>
        <dbReference type="EMBL" id="BBX32889.1"/>
    </source>
</evidence>
<dbReference type="SUPFAM" id="SSF46785">
    <property type="entry name" value="Winged helix' DNA-binding domain"/>
    <property type="match status" value="1"/>
</dbReference>
<evidence type="ECO:0000259" key="4">
    <source>
        <dbReference type="Pfam" id="PF01047"/>
    </source>
</evidence>
<gene>
    <name evidence="5" type="ORF">MMAGJ_21710</name>
</gene>
<protein>
    <recommendedName>
        <fullName evidence="4">HTH marR-type domain-containing protein</fullName>
    </recommendedName>
</protein>
<evidence type="ECO:0000313" key="6">
    <source>
        <dbReference type="Proteomes" id="UP000465622"/>
    </source>
</evidence>
<dbReference type="InterPro" id="IPR036388">
    <property type="entry name" value="WH-like_DNA-bd_sf"/>
</dbReference>
<evidence type="ECO:0000256" key="1">
    <source>
        <dbReference type="ARBA" id="ARBA00023015"/>
    </source>
</evidence>
<proteinExistence type="predicted"/>
<keyword evidence="1" id="KW-0805">Transcription regulation</keyword>
<dbReference type="InterPro" id="IPR036390">
    <property type="entry name" value="WH_DNA-bd_sf"/>
</dbReference>